<keyword evidence="2" id="KW-1185">Reference proteome</keyword>
<reference evidence="1 2" key="1">
    <citation type="journal article" date="2019" name="Sci. Rep.">
        <title>Orb-weaving spider Araneus ventricosus genome elucidates the spidroin gene catalogue.</title>
        <authorList>
            <person name="Kono N."/>
            <person name="Nakamura H."/>
            <person name="Ohtoshi R."/>
            <person name="Moran D.A.P."/>
            <person name="Shinohara A."/>
            <person name="Yoshida Y."/>
            <person name="Fujiwara M."/>
            <person name="Mori M."/>
            <person name="Tomita M."/>
            <person name="Arakawa K."/>
        </authorList>
    </citation>
    <scope>NUCLEOTIDE SEQUENCE [LARGE SCALE GENOMIC DNA]</scope>
</reference>
<evidence type="ECO:0000313" key="1">
    <source>
        <dbReference type="EMBL" id="GBM75318.1"/>
    </source>
</evidence>
<dbReference type="EMBL" id="BGPR01002549">
    <property type="protein sequence ID" value="GBM75318.1"/>
    <property type="molecule type" value="Genomic_DNA"/>
</dbReference>
<protein>
    <submittedName>
        <fullName evidence="1">Uncharacterized protein</fullName>
    </submittedName>
</protein>
<gene>
    <name evidence="1" type="ORF">AVEN_126691_1</name>
</gene>
<accession>A0A4Y2ICA8</accession>
<proteinExistence type="predicted"/>
<dbReference type="Proteomes" id="UP000499080">
    <property type="component" value="Unassembled WGS sequence"/>
</dbReference>
<comment type="caution">
    <text evidence="1">The sequence shown here is derived from an EMBL/GenBank/DDBJ whole genome shotgun (WGS) entry which is preliminary data.</text>
</comment>
<dbReference type="AlphaFoldDB" id="A0A4Y2ICA8"/>
<sequence>MQYLVVRFPFFFAQWKLQRLHEMPDDPLHSPAALENHPVFPPTTSIEYTFLSYTDYIQGRITHNFPRSLGMESFQMYRWLADHSVSFDSVVFSFFVGTE</sequence>
<organism evidence="1 2">
    <name type="scientific">Araneus ventricosus</name>
    <name type="common">Orbweaver spider</name>
    <name type="synonym">Epeira ventricosa</name>
    <dbReference type="NCBI Taxonomy" id="182803"/>
    <lineage>
        <taxon>Eukaryota</taxon>
        <taxon>Metazoa</taxon>
        <taxon>Ecdysozoa</taxon>
        <taxon>Arthropoda</taxon>
        <taxon>Chelicerata</taxon>
        <taxon>Arachnida</taxon>
        <taxon>Araneae</taxon>
        <taxon>Araneomorphae</taxon>
        <taxon>Entelegynae</taxon>
        <taxon>Araneoidea</taxon>
        <taxon>Araneidae</taxon>
        <taxon>Araneus</taxon>
    </lineage>
</organism>
<evidence type="ECO:0000313" key="2">
    <source>
        <dbReference type="Proteomes" id="UP000499080"/>
    </source>
</evidence>
<name>A0A4Y2ICA8_ARAVE</name>